<evidence type="ECO:0000313" key="3">
    <source>
        <dbReference type="Proteomes" id="UP000656732"/>
    </source>
</evidence>
<dbReference type="InterPro" id="IPR043519">
    <property type="entry name" value="NT_sf"/>
</dbReference>
<protein>
    <recommendedName>
        <fullName evidence="1">Polymerase nucleotidyl transferase domain-containing protein</fullName>
    </recommendedName>
</protein>
<dbReference type="EMBL" id="BMTU01000022">
    <property type="protein sequence ID" value="GGR08903.1"/>
    <property type="molecule type" value="Genomic_DNA"/>
</dbReference>
<organism evidence="2 3">
    <name type="scientific">Streptomyces pilosus</name>
    <dbReference type="NCBI Taxonomy" id="28893"/>
    <lineage>
        <taxon>Bacteria</taxon>
        <taxon>Bacillati</taxon>
        <taxon>Actinomycetota</taxon>
        <taxon>Actinomycetes</taxon>
        <taxon>Kitasatosporales</taxon>
        <taxon>Streptomycetaceae</taxon>
        <taxon>Streptomyces</taxon>
    </lineage>
</organism>
<dbReference type="InterPro" id="IPR002934">
    <property type="entry name" value="Polymerase_NTP_transf_dom"/>
</dbReference>
<gene>
    <name evidence="2" type="ORF">GCM10010280_65890</name>
</gene>
<feature type="domain" description="Polymerase nucleotidyl transferase" evidence="1">
    <location>
        <begin position="42"/>
        <end position="71"/>
    </location>
</feature>
<dbReference type="RefSeq" id="WP_189561712.1">
    <property type="nucleotide sequence ID" value="NZ_BMTU01000022.1"/>
</dbReference>
<sequence length="304" mass="32894">MPTSVSPPIELPALEELAHAYRPAQLAVLSDLVHALSTTTAVTHLLVRGSLATGTADRLSDVDLVVAVRDEKLPALMSSLDALMSTTFGALLPGWRDTIVANLGGAGFVYLLSHDGHLLQLDLYLCPTSAVDALRRRIGPRLLWQGPGADDIADADTQQRTAQALARTAQAPADCGQLLVQAMVLHAMLRKRLLRGQHYIAYGLLHDLNATLRDVIRTALVPHSRHHGWYHLPDEVGRTATGRECLTKLTKALTSPPVPTVAQADDALNRTVRLTQRIAPHAADALTNEIAAYRAYQQHEEGLA</sequence>
<dbReference type="Gene3D" id="3.30.460.10">
    <property type="entry name" value="Beta Polymerase, domain 2"/>
    <property type="match status" value="1"/>
</dbReference>
<dbReference type="CDD" id="cd05403">
    <property type="entry name" value="NT_KNTase_like"/>
    <property type="match status" value="1"/>
</dbReference>
<reference evidence="2" key="2">
    <citation type="submission" date="2020-09" db="EMBL/GenBank/DDBJ databases">
        <authorList>
            <person name="Sun Q."/>
            <person name="Ohkuma M."/>
        </authorList>
    </citation>
    <scope>NUCLEOTIDE SEQUENCE</scope>
    <source>
        <strain evidence="2">JCM 4403</strain>
    </source>
</reference>
<dbReference type="SUPFAM" id="SSF81301">
    <property type="entry name" value="Nucleotidyltransferase"/>
    <property type="match status" value="1"/>
</dbReference>
<evidence type="ECO:0000259" key="1">
    <source>
        <dbReference type="Pfam" id="PF01909"/>
    </source>
</evidence>
<reference evidence="2" key="1">
    <citation type="journal article" date="2014" name="Int. J. Syst. Evol. Microbiol.">
        <title>Complete genome sequence of Corynebacterium casei LMG S-19264T (=DSM 44701T), isolated from a smear-ripened cheese.</title>
        <authorList>
            <consortium name="US DOE Joint Genome Institute (JGI-PGF)"/>
            <person name="Walter F."/>
            <person name="Albersmeier A."/>
            <person name="Kalinowski J."/>
            <person name="Ruckert C."/>
        </authorList>
    </citation>
    <scope>NUCLEOTIDE SEQUENCE</scope>
    <source>
        <strain evidence="2">JCM 4403</strain>
    </source>
</reference>
<name>A0A918F4U8_9ACTN</name>
<evidence type="ECO:0000313" key="2">
    <source>
        <dbReference type="EMBL" id="GGR08903.1"/>
    </source>
</evidence>
<accession>A0A918F4U8</accession>
<dbReference type="GO" id="GO:0016779">
    <property type="term" value="F:nucleotidyltransferase activity"/>
    <property type="evidence" value="ECO:0007669"/>
    <property type="project" value="InterPro"/>
</dbReference>
<dbReference type="Pfam" id="PF01909">
    <property type="entry name" value="NTP_transf_2"/>
    <property type="match status" value="1"/>
</dbReference>
<proteinExistence type="predicted"/>
<keyword evidence="3" id="KW-1185">Reference proteome</keyword>
<dbReference type="AlphaFoldDB" id="A0A918F4U8"/>
<comment type="caution">
    <text evidence="2">The sequence shown here is derived from an EMBL/GenBank/DDBJ whole genome shotgun (WGS) entry which is preliminary data.</text>
</comment>
<dbReference type="Proteomes" id="UP000656732">
    <property type="component" value="Unassembled WGS sequence"/>
</dbReference>